<dbReference type="SUPFAM" id="SSF56276">
    <property type="entry name" value="S-adenosylmethionine decarboxylase"/>
    <property type="match status" value="1"/>
</dbReference>
<dbReference type="GO" id="GO:0004014">
    <property type="term" value="F:adenosylmethionine decarboxylase activity"/>
    <property type="evidence" value="ECO:0007669"/>
    <property type="project" value="InterPro"/>
</dbReference>
<dbReference type="AlphaFoldDB" id="A0A0L0D250"/>
<dbReference type="PANTHER" id="PTHR11570">
    <property type="entry name" value="S-ADENOSYLMETHIONINE DECARBOXYLASE"/>
    <property type="match status" value="1"/>
</dbReference>
<name>A0A0L0D250_THETB</name>
<keyword evidence="4" id="KW-0620">Polyamine biosynthesis</keyword>
<dbReference type="Pfam" id="PF01536">
    <property type="entry name" value="SAM_decarbox"/>
    <property type="match status" value="1"/>
</dbReference>
<dbReference type="STRING" id="461836.A0A0L0D250"/>
<evidence type="ECO:0000256" key="4">
    <source>
        <dbReference type="ARBA" id="ARBA00023115"/>
    </source>
</evidence>
<evidence type="ECO:0000313" key="6">
    <source>
        <dbReference type="Proteomes" id="UP000054408"/>
    </source>
</evidence>
<reference evidence="5 6" key="1">
    <citation type="submission" date="2010-05" db="EMBL/GenBank/DDBJ databases">
        <title>The Genome Sequence of Thecamonas trahens ATCC 50062.</title>
        <authorList>
            <consortium name="The Broad Institute Genome Sequencing Platform"/>
            <person name="Russ C."/>
            <person name="Cuomo C."/>
            <person name="Shea T."/>
            <person name="Young S.K."/>
            <person name="Zeng Q."/>
            <person name="Koehrsen M."/>
            <person name="Haas B."/>
            <person name="Borodovsky M."/>
            <person name="Guigo R."/>
            <person name="Alvarado L."/>
            <person name="Berlin A."/>
            <person name="Bochicchio J."/>
            <person name="Borenstein D."/>
            <person name="Chapman S."/>
            <person name="Chen Z."/>
            <person name="Freedman E."/>
            <person name="Gellesch M."/>
            <person name="Goldberg J."/>
            <person name="Griggs A."/>
            <person name="Gujja S."/>
            <person name="Heilman E."/>
            <person name="Heiman D."/>
            <person name="Hepburn T."/>
            <person name="Howarth C."/>
            <person name="Jen D."/>
            <person name="Larson L."/>
            <person name="Mehta T."/>
            <person name="Park D."/>
            <person name="Pearson M."/>
            <person name="Roberts A."/>
            <person name="Saif S."/>
            <person name="Shenoy N."/>
            <person name="Sisk P."/>
            <person name="Stolte C."/>
            <person name="Sykes S."/>
            <person name="Thomson T."/>
            <person name="Walk T."/>
            <person name="White J."/>
            <person name="Yandava C."/>
            <person name="Burger G."/>
            <person name="Gray M.W."/>
            <person name="Holland P.W.H."/>
            <person name="King N."/>
            <person name="Lang F.B.F."/>
            <person name="Roger A.J."/>
            <person name="Ruiz-Trillo I."/>
            <person name="Lander E."/>
            <person name="Nusbaum C."/>
        </authorList>
    </citation>
    <scope>NUCLEOTIDE SEQUENCE [LARGE SCALE GENOMIC DNA]</scope>
    <source>
        <strain evidence="5 6">ATCC 50062</strain>
    </source>
</reference>
<proteinExistence type="inferred from homology"/>
<protein>
    <submittedName>
        <fullName evidence="5">S-adenosylmethionine decarboxylase</fullName>
    </submittedName>
</protein>
<dbReference type="GO" id="GO:0005829">
    <property type="term" value="C:cytosol"/>
    <property type="evidence" value="ECO:0007669"/>
    <property type="project" value="TreeGrafter"/>
</dbReference>
<dbReference type="EMBL" id="GL349442">
    <property type="protein sequence ID" value="KNC46357.1"/>
    <property type="molecule type" value="Genomic_DNA"/>
</dbReference>
<dbReference type="InterPro" id="IPR048283">
    <property type="entry name" value="AdoMetDC-like"/>
</dbReference>
<dbReference type="PANTHER" id="PTHR11570:SF0">
    <property type="entry name" value="S-ADENOSYLMETHIONINE DECARBOXYLASE PROENZYME"/>
    <property type="match status" value="1"/>
</dbReference>
<organism evidence="5 6">
    <name type="scientific">Thecamonas trahens ATCC 50062</name>
    <dbReference type="NCBI Taxonomy" id="461836"/>
    <lineage>
        <taxon>Eukaryota</taxon>
        <taxon>Apusozoa</taxon>
        <taxon>Apusomonadida</taxon>
        <taxon>Apusomonadidae</taxon>
        <taxon>Thecamonas</taxon>
    </lineage>
</organism>
<dbReference type="OrthoDB" id="1068353at2759"/>
<dbReference type="UniPathway" id="UPA00331">
    <property type="reaction ID" value="UER00451"/>
</dbReference>
<evidence type="ECO:0000256" key="3">
    <source>
        <dbReference type="ARBA" id="ARBA00023066"/>
    </source>
</evidence>
<dbReference type="InterPro" id="IPR016067">
    <property type="entry name" value="S-AdoMet_deCO2ase_core"/>
</dbReference>
<dbReference type="eggNOG" id="KOG0788">
    <property type="taxonomic scope" value="Eukaryota"/>
</dbReference>
<evidence type="ECO:0000256" key="1">
    <source>
        <dbReference type="ARBA" id="ARBA00004911"/>
    </source>
</evidence>
<comment type="pathway">
    <text evidence="1">Amine and polyamine biosynthesis; S-adenosylmethioninamine biosynthesis; S-adenosylmethioninamine from S-adenosyl-L-methionine: step 1/1.</text>
</comment>
<dbReference type="InterPro" id="IPR018166">
    <property type="entry name" value="S-AdoMet_deCO2ase_CS"/>
</dbReference>
<dbReference type="PROSITE" id="PS01336">
    <property type="entry name" value="ADOMETDC"/>
    <property type="match status" value="1"/>
</dbReference>
<sequence length="400" mass="41268">MADDVQLYEGAEKTLRVLFGSSGVLREQSPGSESGRETLVDVTRTQWAQLLEPTGCTILSELRTSAACAYVLSESSLFVAHAEVMVKTCGQSHLLALLAPLLELARGLGLTPRALSYGHKAFACQDAQPAPYCDAFAAEIGELDAVLAAASPAAAAPTAAASVFTGPGDTYWVYHAAWTAPDSPASFTLPAPADFGALAKLEIMLVNPDTAALAQFDVAAVRDAALADPLVERPVTAAELLDMVPPARPVPGAGAEPAVGDSPLAGHLVDAHVFDPCGYSFNALGAPGLARATTPFATVHVTPNAPAPYLSFETSESSFAAAARALPTMLAKCRPQHALLVVTGAGDDKLAGADAVASLAARHGYAASTASNRPLPTKLDRPGACLVDLPAVYHLMPRPQ</sequence>
<dbReference type="RefSeq" id="XP_013760650.1">
    <property type="nucleotide sequence ID" value="XM_013905196.1"/>
</dbReference>
<evidence type="ECO:0000313" key="5">
    <source>
        <dbReference type="EMBL" id="KNC46357.1"/>
    </source>
</evidence>
<dbReference type="Proteomes" id="UP000054408">
    <property type="component" value="Unassembled WGS sequence"/>
</dbReference>
<gene>
    <name evidence="5" type="ORF">AMSG_02809</name>
</gene>
<comment type="similarity">
    <text evidence="2">Belongs to the eukaryotic AdoMetDC family.</text>
</comment>
<dbReference type="GO" id="GO:0008295">
    <property type="term" value="P:spermidine biosynthetic process"/>
    <property type="evidence" value="ECO:0007669"/>
    <property type="project" value="UniProtKB-KW"/>
</dbReference>
<keyword evidence="6" id="KW-1185">Reference proteome</keyword>
<keyword evidence="3" id="KW-0745">Spermidine biosynthesis</keyword>
<dbReference type="GeneID" id="25562461"/>
<dbReference type="GO" id="GO:0006597">
    <property type="term" value="P:spermine biosynthetic process"/>
    <property type="evidence" value="ECO:0007669"/>
    <property type="project" value="TreeGrafter"/>
</dbReference>
<evidence type="ECO:0000256" key="2">
    <source>
        <dbReference type="ARBA" id="ARBA00008466"/>
    </source>
</evidence>
<accession>A0A0L0D250</accession>
<dbReference type="Gene3D" id="3.60.90.10">
    <property type="entry name" value="S-adenosylmethionine decarboxylase"/>
    <property type="match status" value="1"/>
</dbReference>